<sequence>MKLKKHITSCLVLVLANLLATSCVSTRIEASPYQDTVENLECQRKSSWSYWWGVAPGSIKVVSANPEIEGTVCPCEENAMSWAVVKTSFTDFALSLVTLGIVNHRTAIYGCARPQGGEGDLDN</sequence>
<dbReference type="PROSITE" id="PS51257">
    <property type="entry name" value="PROKAR_LIPOPROTEIN"/>
    <property type="match status" value="1"/>
</dbReference>
<keyword evidence="3" id="KW-1185">Reference proteome</keyword>
<dbReference type="Proteomes" id="UP000751614">
    <property type="component" value="Unassembled WGS sequence"/>
</dbReference>
<evidence type="ECO:0000313" key="3">
    <source>
        <dbReference type="Proteomes" id="UP000751614"/>
    </source>
</evidence>
<feature type="chain" id="PRO_5046367585" description="Bor protein" evidence="1">
    <location>
        <begin position="21"/>
        <end position="123"/>
    </location>
</feature>
<evidence type="ECO:0000256" key="1">
    <source>
        <dbReference type="SAM" id="SignalP"/>
    </source>
</evidence>
<comment type="caution">
    <text evidence="2">The sequence shown here is derived from an EMBL/GenBank/DDBJ whole genome shotgun (WGS) entry which is preliminary data.</text>
</comment>
<organism evidence="2 3">
    <name type="scientific">Flagellimonas algicola</name>
    <dbReference type="NCBI Taxonomy" id="2583815"/>
    <lineage>
        <taxon>Bacteria</taxon>
        <taxon>Pseudomonadati</taxon>
        <taxon>Bacteroidota</taxon>
        <taxon>Flavobacteriia</taxon>
        <taxon>Flavobacteriales</taxon>
        <taxon>Flavobacteriaceae</taxon>
        <taxon>Flagellimonas</taxon>
    </lineage>
</organism>
<protein>
    <recommendedName>
        <fullName evidence="4">Bor protein</fullName>
    </recommendedName>
</protein>
<keyword evidence="1" id="KW-0732">Signal</keyword>
<feature type="signal peptide" evidence="1">
    <location>
        <begin position="1"/>
        <end position="20"/>
    </location>
</feature>
<evidence type="ECO:0000313" key="2">
    <source>
        <dbReference type="EMBL" id="TMU57461.1"/>
    </source>
</evidence>
<dbReference type="EMBL" id="VCNI01000001">
    <property type="protein sequence ID" value="TMU57461.1"/>
    <property type="molecule type" value="Genomic_DNA"/>
</dbReference>
<reference evidence="2 3" key="1">
    <citation type="submission" date="2019-05" db="EMBL/GenBank/DDBJ databases">
        <title>Flagellimonas sp. AsT0115, sp. nov., isolated from a marine red algae, Asparagopsis taxiformis.</title>
        <authorList>
            <person name="Kim J."/>
            <person name="Jeong S.E."/>
            <person name="Jeon C.O."/>
        </authorList>
    </citation>
    <scope>NUCLEOTIDE SEQUENCE [LARGE SCALE GENOMIC DNA]</scope>
    <source>
        <strain evidence="2 3">AsT0115</strain>
    </source>
</reference>
<dbReference type="RefSeq" id="WP_138834976.1">
    <property type="nucleotide sequence ID" value="NZ_VCNI01000001.1"/>
</dbReference>
<evidence type="ECO:0008006" key="4">
    <source>
        <dbReference type="Google" id="ProtNLM"/>
    </source>
</evidence>
<accession>A0ABY2WS08</accession>
<gene>
    <name evidence="2" type="ORF">FGG15_07935</name>
</gene>
<name>A0ABY2WS08_9FLAO</name>
<proteinExistence type="predicted"/>